<keyword evidence="15" id="KW-1185">Reference proteome</keyword>
<feature type="transmembrane region" description="Helical" evidence="11">
    <location>
        <begin position="175"/>
        <end position="195"/>
    </location>
</feature>
<evidence type="ECO:0000256" key="10">
    <source>
        <dbReference type="PIRNR" id="PIRNR003097"/>
    </source>
</evidence>
<dbReference type="PIRSF" id="PIRSF003097">
    <property type="entry name" value="FtsX"/>
    <property type="match status" value="1"/>
</dbReference>
<protein>
    <recommendedName>
        <fullName evidence="3 10">Cell division protein FtsX</fullName>
    </recommendedName>
</protein>
<keyword evidence="4 10" id="KW-1003">Cell membrane</keyword>
<keyword evidence="5 10" id="KW-0132">Cell division</keyword>
<evidence type="ECO:0000259" key="13">
    <source>
        <dbReference type="Pfam" id="PF18075"/>
    </source>
</evidence>
<comment type="function">
    <text evidence="10">Part of the ABC transporter FtsEX involved in asymmetric cellular division facilitating the initiation of sporulation.</text>
</comment>
<sequence>MRREPFAERAGSIMAELIRNKWLTLASTSAMTVTLFIVGAFAILLVNGFHFTDALEEKMELRVFIADEAVEMDKNLLQKQIIAFNSVKQIEYVTKEEALEQFLSKIGEEEEDYFDALRHDNPLNDFIIVNIKELDSIKAAAEEIAAMANVEKISYGEEIAGKIVKASGIVQNTGLLIGSFLIFAAIVLVTNTMKLTSASRKEERKVMLLLGASISSIRCHYAWEGLFIGFFSALIPIVLLNYIYERIYESSYIFGNLLPGGLLSPQLFHFPLACALLLLGSLIGIGGSLAGIKNMGKDDYH</sequence>
<dbReference type="AlphaFoldDB" id="A0AAJ8N2I2"/>
<evidence type="ECO:0000256" key="7">
    <source>
        <dbReference type="ARBA" id="ARBA00022989"/>
    </source>
</evidence>
<dbReference type="Proteomes" id="UP000321816">
    <property type="component" value="Chromosome"/>
</dbReference>
<dbReference type="InterPro" id="IPR003838">
    <property type="entry name" value="ABC3_permease_C"/>
</dbReference>
<name>A0AAJ8N2I2_9BACI</name>
<feature type="transmembrane region" description="Helical" evidence="11">
    <location>
        <begin position="221"/>
        <end position="244"/>
    </location>
</feature>
<evidence type="ECO:0000256" key="1">
    <source>
        <dbReference type="ARBA" id="ARBA00004651"/>
    </source>
</evidence>
<keyword evidence="8 10" id="KW-0472">Membrane</keyword>
<evidence type="ECO:0000256" key="5">
    <source>
        <dbReference type="ARBA" id="ARBA00022618"/>
    </source>
</evidence>
<feature type="domain" description="ABC3 transporter permease C-terminal" evidence="12">
    <location>
        <begin position="176"/>
        <end position="283"/>
    </location>
</feature>
<dbReference type="GO" id="GO:0005886">
    <property type="term" value="C:plasma membrane"/>
    <property type="evidence" value="ECO:0007669"/>
    <property type="project" value="UniProtKB-SubCell"/>
</dbReference>
<comment type="similarity">
    <text evidence="2 10">Belongs to the ABC-4 integral membrane protein family. FtsX subfamily.</text>
</comment>
<dbReference type="PANTHER" id="PTHR47755:SF1">
    <property type="entry name" value="CELL DIVISION PROTEIN FTSX"/>
    <property type="match status" value="1"/>
</dbReference>
<dbReference type="EMBL" id="CP144914">
    <property type="protein sequence ID" value="WWD79511.1"/>
    <property type="molecule type" value="Genomic_DNA"/>
</dbReference>
<proteinExistence type="inferred from homology"/>
<dbReference type="Gene3D" id="3.30.70.3040">
    <property type="match status" value="1"/>
</dbReference>
<evidence type="ECO:0000313" key="15">
    <source>
        <dbReference type="Proteomes" id="UP000321816"/>
    </source>
</evidence>
<evidence type="ECO:0000313" key="14">
    <source>
        <dbReference type="EMBL" id="WWD79511.1"/>
    </source>
</evidence>
<dbReference type="Pfam" id="PF02687">
    <property type="entry name" value="FtsX"/>
    <property type="match status" value="1"/>
</dbReference>
<reference evidence="14 15" key="1">
    <citation type="submission" date="2024-01" db="EMBL/GenBank/DDBJ databases">
        <title>Complete Genome Sequence of Alkalicoccus halolimnae BZ-SZ-XJ29T, a Moderately Halophilic Bacterium Isolated from a Salt Lake.</title>
        <authorList>
            <person name="Zhao B."/>
        </authorList>
    </citation>
    <scope>NUCLEOTIDE SEQUENCE [LARGE SCALE GENOMIC DNA]</scope>
    <source>
        <strain evidence="14 15">BZ-SZ-XJ29</strain>
    </source>
</reference>
<dbReference type="Pfam" id="PF18075">
    <property type="entry name" value="FtsX_ECD"/>
    <property type="match status" value="1"/>
</dbReference>
<comment type="subcellular location">
    <subcellularLocation>
        <location evidence="1">Cell membrane</location>
        <topology evidence="1">Multi-pass membrane protein</topology>
    </subcellularLocation>
</comment>
<accession>A0AAJ8N2I2</accession>
<keyword evidence="7 11" id="KW-1133">Transmembrane helix</keyword>
<evidence type="ECO:0000256" key="11">
    <source>
        <dbReference type="SAM" id="Phobius"/>
    </source>
</evidence>
<feature type="domain" description="FtsX extracellular" evidence="13">
    <location>
        <begin position="60"/>
        <end position="153"/>
    </location>
</feature>
<dbReference type="KEGG" id="ahal:FTX54_014085"/>
<organism evidence="14 15">
    <name type="scientific">Alkalicoccus halolimnae</name>
    <dbReference type="NCBI Taxonomy" id="1667239"/>
    <lineage>
        <taxon>Bacteria</taxon>
        <taxon>Bacillati</taxon>
        <taxon>Bacillota</taxon>
        <taxon>Bacilli</taxon>
        <taxon>Bacillales</taxon>
        <taxon>Bacillaceae</taxon>
        <taxon>Alkalicoccus</taxon>
    </lineage>
</organism>
<gene>
    <name evidence="14" type="primary">ftsX</name>
    <name evidence="14" type="ORF">FTX54_014085</name>
</gene>
<dbReference type="InterPro" id="IPR040690">
    <property type="entry name" value="FtsX_ECD"/>
</dbReference>
<dbReference type="NCBIfam" id="NF038347">
    <property type="entry name" value="FtsX_Gpos"/>
    <property type="match status" value="1"/>
</dbReference>
<evidence type="ECO:0000256" key="8">
    <source>
        <dbReference type="ARBA" id="ARBA00023136"/>
    </source>
</evidence>
<evidence type="ECO:0000256" key="3">
    <source>
        <dbReference type="ARBA" id="ARBA00021907"/>
    </source>
</evidence>
<dbReference type="RefSeq" id="WP_187254604.1">
    <property type="nucleotide sequence ID" value="NZ_CP144914.1"/>
</dbReference>
<dbReference type="GO" id="GO:0051301">
    <property type="term" value="P:cell division"/>
    <property type="evidence" value="ECO:0007669"/>
    <property type="project" value="UniProtKB-KW"/>
</dbReference>
<dbReference type="InterPro" id="IPR058204">
    <property type="entry name" value="FtsX_firmicutes-type"/>
</dbReference>
<feature type="transmembrane region" description="Helical" evidence="11">
    <location>
        <begin position="268"/>
        <end position="292"/>
    </location>
</feature>
<evidence type="ECO:0000256" key="2">
    <source>
        <dbReference type="ARBA" id="ARBA00007379"/>
    </source>
</evidence>
<evidence type="ECO:0000256" key="6">
    <source>
        <dbReference type="ARBA" id="ARBA00022692"/>
    </source>
</evidence>
<feature type="transmembrane region" description="Helical" evidence="11">
    <location>
        <begin position="21"/>
        <end position="46"/>
    </location>
</feature>
<dbReference type="PANTHER" id="PTHR47755">
    <property type="entry name" value="CELL DIVISION PROTEIN FTSX"/>
    <property type="match status" value="1"/>
</dbReference>
<keyword evidence="6 11" id="KW-0812">Transmembrane</keyword>
<evidence type="ECO:0000256" key="4">
    <source>
        <dbReference type="ARBA" id="ARBA00022475"/>
    </source>
</evidence>
<keyword evidence="9 10" id="KW-0131">Cell cycle</keyword>
<evidence type="ECO:0000256" key="9">
    <source>
        <dbReference type="ARBA" id="ARBA00023306"/>
    </source>
</evidence>
<dbReference type="InterPro" id="IPR004513">
    <property type="entry name" value="FtsX"/>
</dbReference>
<evidence type="ECO:0000259" key="12">
    <source>
        <dbReference type="Pfam" id="PF02687"/>
    </source>
</evidence>